<dbReference type="OrthoDB" id="4337641at2"/>
<evidence type="ECO:0000313" key="2">
    <source>
        <dbReference type="EMBL" id="SDN19207.1"/>
    </source>
</evidence>
<dbReference type="Proteomes" id="UP000199063">
    <property type="component" value="Unassembled WGS sequence"/>
</dbReference>
<dbReference type="RefSeq" id="WP_093659387.1">
    <property type="nucleotide sequence ID" value="NZ_FNHI01000021.1"/>
</dbReference>
<dbReference type="STRING" id="1196353.SAMN05444921_12195"/>
<feature type="transmembrane region" description="Helical" evidence="1">
    <location>
        <begin position="12"/>
        <end position="30"/>
    </location>
</feature>
<sequence>MTRVKRLLRGVAWLVLPAELALVVCLMAGLRPPAPVMAAAEAAVLLLLLAEAAVFLRLWRGEGLTPREAVGELVPEPVLRLAGHELRLMWSLLLWAARRRAGVGPGDQVFGHARDQAALLFGFGFVCVVETVGMSYLLGPWPVLHAVVLVLDVYTVLFVVGLHAASVTRPHTLSEDVLRLRQAAHVDVRIPLERIASASYELMFTHDKKEDGVLNLPVGSQTSLTLALTEPVVSVGLLGGTREVHTVRCHADDARSMLRAVTRARTALSPPPGRPA</sequence>
<feature type="transmembrane region" description="Helical" evidence="1">
    <location>
        <begin position="117"/>
        <end position="137"/>
    </location>
</feature>
<keyword evidence="3" id="KW-1185">Reference proteome</keyword>
<protein>
    <submittedName>
        <fullName evidence="2">Uncharacterized protein</fullName>
    </submittedName>
</protein>
<gene>
    <name evidence="2" type="ORF">SAMN05444921_12195</name>
</gene>
<reference evidence="3" key="1">
    <citation type="submission" date="2016-10" db="EMBL/GenBank/DDBJ databases">
        <authorList>
            <person name="Varghese N."/>
            <person name="Submissions S."/>
        </authorList>
    </citation>
    <scope>NUCLEOTIDE SEQUENCE [LARGE SCALE GENOMIC DNA]</scope>
    <source>
        <strain evidence="3">CGMCC 4.7042</strain>
    </source>
</reference>
<organism evidence="2 3">
    <name type="scientific">Streptomyces wuyuanensis</name>
    <dbReference type="NCBI Taxonomy" id="1196353"/>
    <lineage>
        <taxon>Bacteria</taxon>
        <taxon>Bacillati</taxon>
        <taxon>Actinomycetota</taxon>
        <taxon>Actinomycetes</taxon>
        <taxon>Kitasatosporales</taxon>
        <taxon>Streptomycetaceae</taxon>
        <taxon>Streptomyces</taxon>
    </lineage>
</organism>
<keyword evidence="1" id="KW-1133">Transmembrane helix</keyword>
<keyword evidence="1" id="KW-0812">Transmembrane</keyword>
<evidence type="ECO:0000313" key="3">
    <source>
        <dbReference type="Proteomes" id="UP000199063"/>
    </source>
</evidence>
<proteinExistence type="predicted"/>
<evidence type="ECO:0000256" key="1">
    <source>
        <dbReference type="SAM" id="Phobius"/>
    </source>
</evidence>
<dbReference type="EMBL" id="FNHI01000021">
    <property type="protein sequence ID" value="SDN19207.1"/>
    <property type="molecule type" value="Genomic_DNA"/>
</dbReference>
<name>A0A1G9ZDK6_9ACTN</name>
<dbReference type="AlphaFoldDB" id="A0A1G9ZDK6"/>
<feature type="transmembrane region" description="Helical" evidence="1">
    <location>
        <begin position="36"/>
        <end position="59"/>
    </location>
</feature>
<feature type="transmembrane region" description="Helical" evidence="1">
    <location>
        <begin position="143"/>
        <end position="165"/>
    </location>
</feature>
<keyword evidence="1" id="KW-0472">Membrane</keyword>
<accession>A0A1G9ZDK6</accession>
<dbReference type="GeneID" id="40832671"/>